<accession>A0A429ZTG4</accession>
<dbReference type="GeneID" id="98567397"/>
<name>A0A429ZTG4_9ENTE</name>
<gene>
    <name evidence="1" type="ORF">CBF35_03375</name>
</gene>
<reference evidence="1 2" key="1">
    <citation type="submission" date="2017-05" db="EMBL/GenBank/DDBJ databases">
        <title>Vagococcus spp. assemblies.</title>
        <authorList>
            <person name="Gulvik C.A."/>
        </authorList>
    </citation>
    <scope>NUCLEOTIDE SEQUENCE [LARGE SCALE GENOMIC DNA]</scope>
    <source>
        <strain evidence="1 2">NCFB 2777</strain>
    </source>
</reference>
<dbReference type="RefSeq" id="WP_126778578.1">
    <property type="nucleotide sequence ID" value="NZ_CAUQJP010000083.1"/>
</dbReference>
<dbReference type="OrthoDB" id="2156448at2"/>
<evidence type="ECO:0000313" key="1">
    <source>
        <dbReference type="EMBL" id="RST96978.1"/>
    </source>
</evidence>
<comment type="caution">
    <text evidence="1">The sequence shown here is derived from an EMBL/GenBank/DDBJ whole genome shotgun (WGS) entry which is preliminary data.</text>
</comment>
<dbReference type="Proteomes" id="UP000287239">
    <property type="component" value="Unassembled WGS sequence"/>
</dbReference>
<sequence>MSNQLVAGTVILNSANGDKKFLVRKSENKFDFVTTPMNQDLTNLACILQELKSEVMMDVNSIDLVELTNVIVENKKMPLFVFEMEDRGEKLVLEEEYVWETPTTLRAVLNKFQVSGVPIFK</sequence>
<dbReference type="AlphaFoldDB" id="A0A429ZTG4"/>
<proteinExistence type="predicted"/>
<keyword evidence="2" id="KW-1185">Reference proteome</keyword>
<protein>
    <submittedName>
        <fullName evidence="1">Uncharacterized protein</fullName>
    </submittedName>
</protein>
<evidence type="ECO:0000313" key="2">
    <source>
        <dbReference type="Proteomes" id="UP000287239"/>
    </source>
</evidence>
<dbReference type="EMBL" id="NGJU01000004">
    <property type="protein sequence ID" value="RST96978.1"/>
    <property type="molecule type" value="Genomic_DNA"/>
</dbReference>
<organism evidence="1 2">
    <name type="scientific">Vagococcus salmoninarum</name>
    <dbReference type="NCBI Taxonomy" id="2739"/>
    <lineage>
        <taxon>Bacteria</taxon>
        <taxon>Bacillati</taxon>
        <taxon>Bacillota</taxon>
        <taxon>Bacilli</taxon>
        <taxon>Lactobacillales</taxon>
        <taxon>Enterococcaceae</taxon>
        <taxon>Vagococcus</taxon>
    </lineage>
</organism>